<sequence>MEVSELTDLQKNTLLSQYRFLRALELGFGVVSIIRAKEILNTKNMNFIFLCIMTSGVLARAVGMIMDGAPSRLSYFFWGYELIGIAVILLDTHKLYGSGRHAAV</sequence>
<reference evidence="2 3" key="1">
    <citation type="submission" date="2020-06" db="EMBL/GenBank/DDBJ databases">
        <title>Dyadobacter sandarakinus sp. nov., isolated from the soil of the Arctic Yellow River Station.</title>
        <authorList>
            <person name="Zhang Y."/>
            <person name="Peng F."/>
        </authorList>
    </citation>
    <scope>NUCLEOTIDE SEQUENCE [LARGE SCALE GENOMIC DNA]</scope>
    <source>
        <strain evidence="2 3">Q3-56</strain>
    </source>
</reference>
<keyword evidence="1" id="KW-0472">Membrane</keyword>
<evidence type="ECO:0000313" key="3">
    <source>
        <dbReference type="Proteomes" id="UP000612680"/>
    </source>
</evidence>
<proteinExistence type="predicted"/>
<name>A0ABX7I6G5_9BACT</name>
<evidence type="ECO:0000256" key="1">
    <source>
        <dbReference type="SAM" id="Phobius"/>
    </source>
</evidence>
<dbReference type="RefSeq" id="WP_204663854.1">
    <property type="nucleotide sequence ID" value="NZ_CP056775.1"/>
</dbReference>
<feature type="transmembrane region" description="Helical" evidence="1">
    <location>
        <begin position="20"/>
        <end position="36"/>
    </location>
</feature>
<dbReference type="Pfam" id="PF14248">
    <property type="entry name" value="DUF4345"/>
    <property type="match status" value="1"/>
</dbReference>
<feature type="transmembrane region" description="Helical" evidence="1">
    <location>
        <begin position="72"/>
        <end position="90"/>
    </location>
</feature>
<feature type="transmembrane region" description="Helical" evidence="1">
    <location>
        <begin position="48"/>
        <end position="66"/>
    </location>
</feature>
<evidence type="ECO:0000313" key="2">
    <source>
        <dbReference type="EMBL" id="QRR01485.1"/>
    </source>
</evidence>
<protein>
    <submittedName>
        <fullName evidence="2">DUF4345 family protein</fullName>
    </submittedName>
</protein>
<keyword evidence="3" id="KW-1185">Reference proteome</keyword>
<accession>A0ABX7I6G5</accession>
<dbReference type="InterPro" id="IPR025597">
    <property type="entry name" value="DUF4345"/>
</dbReference>
<keyword evidence="1" id="KW-0812">Transmembrane</keyword>
<organism evidence="2 3">
    <name type="scientific">Dyadobacter sandarakinus</name>
    <dbReference type="NCBI Taxonomy" id="2747268"/>
    <lineage>
        <taxon>Bacteria</taxon>
        <taxon>Pseudomonadati</taxon>
        <taxon>Bacteroidota</taxon>
        <taxon>Cytophagia</taxon>
        <taxon>Cytophagales</taxon>
        <taxon>Spirosomataceae</taxon>
        <taxon>Dyadobacter</taxon>
    </lineage>
</organism>
<gene>
    <name evidence="2" type="ORF">HWI92_11505</name>
</gene>
<dbReference type="Proteomes" id="UP000612680">
    <property type="component" value="Chromosome"/>
</dbReference>
<keyword evidence="1" id="KW-1133">Transmembrane helix</keyword>
<dbReference type="EMBL" id="CP056775">
    <property type="protein sequence ID" value="QRR01485.1"/>
    <property type="molecule type" value="Genomic_DNA"/>
</dbReference>